<protein>
    <submittedName>
        <fullName evidence="2">Uncharacterized protein</fullName>
    </submittedName>
</protein>
<accession>A0A1X6MQ00</accession>
<dbReference type="PANTHER" id="PTHR33099:SF7">
    <property type="entry name" value="MYND-TYPE DOMAIN-CONTAINING PROTEIN"/>
    <property type="match status" value="1"/>
</dbReference>
<proteinExistence type="predicted"/>
<sequence>MPPSTMSPRSSPPSSSRYTDALPFPRNTSMSEFEVEHSSVKVPVSPPKPRKGRASSERDVEVALRSSVPALLAARARPFTVSGRIPIDPTALKLFFRTRSGITYSVDFPVDIDYDIPPGMEVLIAACLPHSPAFDDFAQPQNESLFFPQDLPLTSTLEIANHPILDAMRNTLFPTLPVGHYLTTLRDKLEIVLSGSNMPVQLRPNDNRVATIVVTLPSRFRGGPLVVRNSEGVEERFFGRGGKSGSIEWTAFMADCDHHVETVQKGCRVTVSYAVHLKTFGPAAIQPDPLISPSDQFLDLLSPILNLSRGRRIAFYLTGDYGVNPGEVLAETLVPHLKGGDSLLYHAVKLYKLGPELRWTAGGYIWPVDQTVEFTNDAYDSPTLPQASTPLSVLDGGRLPPMQGPFSSGASEPGEEEEESLRTRVEKSGAIPLSDTDIVLLNDMLRGPVAKQRVPFVQRGELERLVVNVLMVLYVP</sequence>
<dbReference type="AlphaFoldDB" id="A0A1X6MQ00"/>
<gene>
    <name evidence="2" type="ORF">POSPLADRAFT_1060850</name>
</gene>
<dbReference type="EMBL" id="KZ110605">
    <property type="protein sequence ID" value="OSX58359.1"/>
    <property type="molecule type" value="Genomic_DNA"/>
</dbReference>
<dbReference type="OrthoDB" id="3166447at2759"/>
<feature type="region of interest" description="Disordered" evidence="1">
    <location>
        <begin position="402"/>
        <end position="425"/>
    </location>
</feature>
<dbReference type="Proteomes" id="UP000194127">
    <property type="component" value="Unassembled WGS sequence"/>
</dbReference>
<dbReference type="PANTHER" id="PTHR33099">
    <property type="entry name" value="FE2OG DIOXYGENASE DOMAIN-CONTAINING PROTEIN"/>
    <property type="match status" value="1"/>
</dbReference>
<keyword evidence="3" id="KW-1185">Reference proteome</keyword>
<dbReference type="STRING" id="670580.A0A1X6MQ00"/>
<feature type="compositionally biased region" description="Low complexity" evidence="1">
    <location>
        <begin position="1"/>
        <end position="17"/>
    </location>
</feature>
<name>A0A1X6MQ00_9APHY</name>
<evidence type="ECO:0000313" key="2">
    <source>
        <dbReference type="EMBL" id="OSX58359.1"/>
    </source>
</evidence>
<organism evidence="2 3">
    <name type="scientific">Postia placenta MAD-698-R-SB12</name>
    <dbReference type="NCBI Taxonomy" id="670580"/>
    <lineage>
        <taxon>Eukaryota</taxon>
        <taxon>Fungi</taxon>
        <taxon>Dikarya</taxon>
        <taxon>Basidiomycota</taxon>
        <taxon>Agaricomycotina</taxon>
        <taxon>Agaricomycetes</taxon>
        <taxon>Polyporales</taxon>
        <taxon>Adustoporiaceae</taxon>
        <taxon>Rhodonia</taxon>
    </lineage>
</organism>
<feature type="region of interest" description="Disordered" evidence="1">
    <location>
        <begin position="1"/>
        <end position="58"/>
    </location>
</feature>
<dbReference type="RefSeq" id="XP_024335153.1">
    <property type="nucleotide sequence ID" value="XM_024481310.1"/>
</dbReference>
<evidence type="ECO:0000256" key="1">
    <source>
        <dbReference type="SAM" id="MobiDB-lite"/>
    </source>
</evidence>
<dbReference type="GeneID" id="36326260"/>
<evidence type="ECO:0000313" key="3">
    <source>
        <dbReference type="Proteomes" id="UP000194127"/>
    </source>
</evidence>
<reference evidence="2 3" key="1">
    <citation type="submission" date="2017-04" db="EMBL/GenBank/DDBJ databases">
        <title>Genome Sequence of the Model Brown-Rot Fungus Postia placenta SB12.</title>
        <authorList>
            <consortium name="DOE Joint Genome Institute"/>
            <person name="Gaskell J."/>
            <person name="Kersten P."/>
            <person name="Larrondo L.F."/>
            <person name="Canessa P."/>
            <person name="Martinez D."/>
            <person name="Hibbett D."/>
            <person name="Schmoll M."/>
            <person name="Kubicek C.P."/>
            <person name="Martinez A.T."/>
            <person name="Yadav J."/>
            <person name="Master E."/>
            <person name="Magnuson J.K."/>
            <person name="James T."/>
            <person name="Yaver D."/>
            <person name="Berka R."/>
            <person name="Labutti K."/>
            <person name="Lipzen A."/>
            <person name="Aerts A."/>
            <person name="Barry K."/>
            <person name="Henrissat B."/>
            <person name="Blanchette R."/>
            <person name="Grigoriev I."/>
            <person name="Cullen D."/>
        </authorList>
    </citation>
    <scope>NUCLEOTIDE SEQUENCE [LARGE SCALE GENOMIC DNA]</scope>
    <source>
        <strain evidence="2 3">MAD-698-R-SB12</strain>
    </source>
</reference>